<evidence type="ECO:0000256" key="1">
    <source>
        <dbReference type="SAM" id="MobiDB-lite"/>
    </source>
</evidence>
<dbReference type="EMBL" id="JACEFO010002582">
    <property type="protein sequence ID" value="KAF8655789.1"/>
    <property type="molecule type" value="Genomic_DNA"/>
</dbReference>
<reference evidence="2" key="1">
    <citation type="submission" date="2020-07" db="EMBL/GenBank/DDBJ databases">
        <title>Genome sequence and genetic diversity analysis of an under-domesticated orphan crop, white fonio (Digitaria exilis).</title>
        <authorList>
            <person name="Bennetzen J.L."/>
            <person name="Chen S."/>
            <person name="Ma X."/>
            <person name="Wang X."/>
            <person name="Yssel A.E.J."/>
            <person name="Chaluvadi S.R."/>
            <person name="Johnson M."/>
            <person name="Gangashetty P."/>
            <person name="Hamidou F."/>
            <person name="Sanogo M.D."/>
            <person name="Zwaenepoel A."/>
            <person name="Wallace J."/>
            <person name="Van De Peer Y."/>
            <person name="Van Deynze A."/>
        </authorList>
    </citation>
    <scope>NUCLEOTIDE SEQUENCE</scope>
    <source>
        <tissue evidence="2">Leaves</tissue>
    </source>
</reference>
<accession>A0A835ADL2</accession>
<comment type="caution">
    <text evidence="2">The sequence shown here is derived from an EMBL/GenBank/DDBJ whole genome shotgun (WGS) entry which is preliminary data.</text>
</comment>
<dbReference type="Proteomes" id="UP000636709">
    <property type="component" value="Unassembled WGS sequence"/>
</dbReference>
<sequence length="64" mass="7098">MMWCSMQRNHHTSASRHPAGKMQGYGVTDGLLPTRSSLSPGVDLLSSCKHPICFPLLFFPHAQM</sequence>
<feature type="region of interest" description="Disordered" evidence="1">
    <location>
        <begin position="1"/>
        <end position="26"/>
    </location>
</feature>
<evidence type="ECO:0000313" key="3">
    <source>
        <dbReference type="Proteomes" id="UP000636709"/>
    </source>
</evidence>
<protein>
    <submittedName>
        <fullName evidence="2">Uncharacterized protein</fullName>
    </submittedName>
</protein>
<proteinExistence type="predicted"/>
<name>A0A835ADL2_9POAL</name>
<evidence type="ECO:0000313" key="2">
    <source>
        <dbReference type="EMBL" id="KAF8655789.1"/>
    </source>
</evidence>
<gene>
    <name evidence="2" type="ORF">HU200_060950</name>
</gene>
<keyword evidence="3" id="KW-1185">Reference proteome</keyword>
<dbReference type="AlphaFoldDB" id="A0A835ADL2"/>
<organism evidence="2 3">
    <name type="scientific">Digitaria exilis</name>
    <dbReference type="NCBI Taxonomy" id="1010633"/>
    <lineage>
        <taxon>Eukaryota</taxon>
        <taxon>Viridiplantae</taxon>
        <taxon>Streptophyta</taxon>
        <taxon>Embryophyta</taxon>
        <taxon>Tracheophyta</taxon>
        <taxon>Spermatophyta</taxon>
        <taxon>Magnoliopsida</taxon>
        <taxon>Liliopsida</taxon>
        <taxon>Poales</taxon>
        <taxon>Poaceae</taxon>
        <taxon>PACMAD clade</taxon>
        <taxon>Panicoideae</taxon>
        <taxon>Panicodae</taxon>
        <taxon>Paniceae</taxon>
        <taxon>Anthephorinae</taxon>
        <taxon>Digitaria</taxon>
    </lineage>
</organism>